<dbReference type="CDD" id="cd16387">
    <property type="entry name" value="ParB_N_Srx"/>
    <property type="match status" value="1"/>
</dbReference>
<gene>
    <name evidence="2" type="ORF">SAMN05421806_102278</name>
</gene>
<proteinExistence type="predicted"/>
<keyword evidence="3" id="KW-1185">Reference proteome</keyword>
<dbReference type="InterPro" id="IPR036086">
    <property type="entry name" value="ParB/Sulfiredoxin_sf"/>
</dbReference>
<dbReference type="Gene3D" id="3.90.1530.10">
    <property type="entry name" value="Conserved hypothetical protein from pyrococcus furiosus pfu- 392566-001, ParB domain"/>
    <property type="match status" value="1"/>
</dbReference>
<organism evidence="2 3">
    <name type="scientific">Streptomyces indicus</name>
    <dbReference type="NCBI Taxonomy" id="417292"/>
    <lineage>
        <taxon>Bacteria</taxon>
        <taxon>Bacillati</taxon>
        <taxon>Actinomycetota</taxon>
        <taxon>Actinomycetes</taxon>
        <taxon>Kitasatosporales</taxon>
        <taxon>Streptomycetaceae</taxon>
        <taxon>Streptomyces</taxon>
    </lineage>
</organism>
<dbReference type="InterPro" id="IPR003115">
    <property type="entry name" value="ParB_N"/>
</dbReference>
<name>A0A1G8W6T6_9ACTN</name>
<dbReference type="SMART" id="SM00470">
    <property type="entry name" value="ParB"/>
    <property type="match status" value="1"/>
</dbReference>
<reference evidence="2 3" key="1">
    <citation type="submission" date="2016-10" db="EMBL/GenBank/DDBJ databases">
        <authorList>
            <person name="de Groot N.N."/>
        </authorList>
    </citation>
    <scope>NUCLEOTIDE SEQUENCE [LARGE SCALE GENOMIC DNA]</scope>
    <source>
        <strain evidence="2 3">CGMCC 4.5727</strain>
    </source>
</reference>
<dbReference type="RefSeq" id="WP_093608052.1">
    <property type="nucleotide sequence ID" value="NZ_FNFF01000002.1"/>
</dbReference>
<evidence type="ECO:0000313" key="3">
    <source>
        <dbReference type="Proteomes" id="UP000199155"/>
    </source>
</evidence>
<evidence type="ECO:0000313" key="2">
    <source>
        <dbReference type="EMBL" id="SDJ74054.1"/>
    </source>
</evidence>
<evidence type="ECO:0000259" key="1">
    <source>
        <dbReference type="SMART" id="SM00470"/>
    </source>
</evidence>
<dbReference type="AlphaFoldDB" id="A0A1G8W6T6"/>
<dbReference type="SUPFAM" id="SSF110849">
    <property type="entry name" value="ParB/Sulfiredoxin"/>
    <property type="match status" value="1"/>
</dbReference>
<dbReference type="EMBL" id="FNFF01000002">
    <property type="protein sequence ID" value="SDJ74054.1"/>
    <property type="molecule type" value="Genomic_DNA"/>
</dbReference>
<dbReference type="STRING" id="417292.SAMN05421806_102278"/>
<dbReference type="OrthoDB" id="4528944at2"/>
<feature type="domain" description="ParB-like N-terminal" evidence="1">
    <location>
        <begin position="19"/>
        <end position="108"/>
    </location>
</feature>
<accession>A0A1G8W6T6</accession>
<dbReference type="Proteomes" id="UP000199155">
    <property type="component" value="Unassembled WGS sequence"/>
</dbReference>
<sequence length="270" mass="29842">MPKPQYNYDLPPHKVEYGLEVAVSDLDIDPQAQRTLSEPRAQRMADNLVVEAIGLIIVSERDDGKKYIVDGQHRKRACELAGIPTVKVEIHYGLTLDQEAKLFLIKNRESHKPRPIDEYHVGLTGGVPLFVDTDRVLKAHNLTLGSTSTNGVGAVSGVLRIVERWGADALDRTLTVAEEAWGRTEQTWDGMLLGGIGQFLGRFGGEIDDQELSKRLLESGSAAAWRAEILTQSSRGGFNNSGTGSRVTTAYRLVAQAWNRRRKAANRIEI</sequence>
<protein>
    <submittedName>
        <fullName evidence="2">ParB-like nuclease domain-containing protein</fullName>
    </submittedName>
</protein>